<evidence type="ECO:0000313" key="15">
    <source>
        <dbReference type="Proteomes" id="UP000663825"/>
    </source>
</evidence>
<dbReference type="GO" id="GO:0046872">
    <property type="term" value="F:metal ion binding"/>
    <property type="evidence" value="ECO:0007669"/>
    <property type="project" value="UniProtKB-KW"/>
</dbReference>
<dbReference type="OrthoDB" id="2154311at2759"/>
<feature type="compositionally biased region" description="Basic and acidic residues" evidence="13">
    <location>
        <begin position="476"/>
        <end position="487"/>
    </location>
</feature>
<gene>
    <name evidence="14" type="ORF">TIS948_LOCUS15244</name>
</gene>
<dbReference type="PANTHER" id="PTHR21404:SF3">
    <property type="entry name" value="SMALL RNA 2'-O-METHYLTRANSFERASE"/>
    <property type="match status" value="1"/>
</dbReference>
<keyword evidence="7" id="KW-0479">Metal-binding</keyword>
<dbReference type="SUPFAM" id="SSF53335">
    <property type="entry name" value="S-adenosyl-L-methionine-dependent methyltransferases"/>
    <property type="match status" value="1"/>
</dbReference>
<comment type="similarity">
    <text evidence="2">Belongs to the methyltransferase superfamily. HEN1 family.</text>
</comment>
<dbReference type="Pfam" id="PF13489">
    <property type="entry name" value="Methyltransf_23"/>
    <property type="match status" value="1"/>
</dbReference>
<comment type="caution">
    <text evidence="14">The sequence shown here is derived from an EMBL/GenBank/DDBJ whole genome shotgun (WGS) entry which is preliminary data.</text>
</comment>
<evidence type="ECO:0000256" key="8">
    <source>
        <dbReference type="ARBA" id="ARBA00022842"/>
    </source>
</evidence>
<evidence type="ECO:0000256" key="9">
    <source>
        <dbReference type="ARBA" id="ARBA00022884"/>
    </source>
</evidence>
<dbReference type="InterPro" id="IPR009057">
    <property type="entry name" value="Homeodomain-like_sf"/>
</dbReference>
<dbReference type="GO" id="GO:0001510">
    <property type="term" value="P:RNA methylation"/>
    <property type="evidence" value="ECO:0007669"/>
    <property type="project" value="InterPro"/>
</dbReference>
<dbReference type="AlphaFoldDB" id="A0A817RED0"/>
<comment type="catalytic activity">
    <reaction evidence="12">
        <text>small RNA 3'-end nucleotide + S-adenosyl-L-methionine = small RNA 3'-end 2'-O-methylnucleotide + S-adenosyl-L-homocysteine + H(+)</text>
        <dbReference type="Rhea" id="RHEA:37887"/>
        <dbReference type="Rhea" id="RHEA-COMP:10415"/>
        <dbReference type="Rhea" id="RHEA-COMP:10416"/>
        <dbReference type="ChEBI" id="CHEBI:15378"/>
        <dbReference type="ChEBI" id="CHEBI:57856"/>
        <dbReference type="ChEBI" id="CHEBI:59789"/>
        <dbReference type="ChEBI" id="CHEBI:74896"/>
        <dbReference type="ChEBI" id="CHEBI:74898"/>
        <dbReference type="EC" id="2.1.1.386"/>
    </reaction>
</comment>
<dbReference type="GO" id="GO:0003723">
    <property type="term" value="F:RNA binding"/>
    <property type="evidence" value="ECO:0007669"/>
    <property type="project" value="UniProtKB-KW"/>
</dbReference>
<evidence type="ECO:0000256" key="12">
    <source>
        <dbReference type="ARBA" id="ARBA00048418"/>
    </source>
</evidence>
<dbReference type="GO" id="GO:0030422">
    <property type="term" value="P:siRNA processing"/>
    <property type="evidence" value="ECO:0007669"/>
    <property type="project" value="TreeGrafter"/>
</dbReference>
<protein>
    <recommendedName>
        <fullName evidence="3">Small RNA 2'-O-methyltransferase</fullName>
        <ecNumber evidence="11">2.1.1.386</ecNumber>
    </recommendedName>
</protein>
<comment type="cofactor">
    <cofactor evidence="1">
        <name>Mg(2+)</name>
        <dbReference type="ChEBI" id="CHEBI:18420"/>
    </cofactor>
</comment>
<evidence type="ECO:0000256" key="5">
    <source>
        <dbReference type="ARBA" id="ARBA00022679"/>
    </source>
</evidence>
<evidence type="ECO:0000256" key="11">
    <source>
        <dbReference type="ARBA" id="ARBA00035025"/>
    </source>
</evidence>
<dbReference type="GO" id="GO:0005737">
    <property type="term" value="C:cytoplasm"/>
    <property type="evidence" value="ECO:0007669"/>
    <property type="project" value="TreeGrafter"/>
</dbReference>
<keyword evidence="10" id="KW-0943">RNA-mediated gene silencing</keyword>
<evidence type="ECO:0000256" key="13">
    <source>
        <dbReference type="SAM" id="MobiDB-lite"/>
    </source>
</evidence>
<keyword evidence="8" id="KW-0460">Magnesium</keyword>
<dbReference type="Gene3D" id="1.10.10.60">
    <property type="entry name" value="Homeodomain-like"/>
    <property type="match status" value="1"/>
</dbReference>
<evidence type="ECO:0000256" key="6">
    <source>
        <dbReference type="ARBA" id="ARBA00022691"/>
    </source>
</evidence>
<evidence type="ECO:0000256" key="7">
    <source>
        <dbReference type="ARBA" id="ARBA00022723"/>
    </source>
</evidence>
<keyword evidence="6" id="KW-0949">S-adenosyl-L-methionine</keyword>
<evidence type="ECO:0000256" key="2">
    <source>
        <dbReference type="ARBA" id="ARBA00009026"/>
    </source>
</evidence>
<dbReference type="GO" id="GO:0090486">
    <property type="term" value="F:small RNA 2'-O-methyltransferase activity"/>
    <property type="evidence" value="ECO:0007669"/>
    <property type="project" value="UniProtKB-EC"/>
</dbReference>
<dbReference type="Proteomes" id="UP000663825">
    <property type="component" value="Unassembled WGS sequence"/>
</dbReference>
<organism evidence="14 15">
    <name type="scientific">Rotaria socialis</name>
    <dbReference type="NCBI Taxonomy" id="392032"/>
    <lineage>
        <taxon>Eukaryota</taxon>
        <taxon>Metazoa</taxon>
        <taxon>Spiralia</taxon>
        <taxon>Gnathifera</taxon>
        <taxon>Rotifera</taxon>
        <taxon>Eurotatoria</taxon>
        <taxon>Bdelloidea</taxon>
        <taxon>Philodinida</taxon>
        <taxon>Philodinidae</taxon>
        <taxon>Rotaria</taxon>
    </lineage>
</organism>
<feature type="region of interest" description="Disordered" evidence="13">
    <location>
        <begin position="476"/>
        <end position="509"/>
    </location>
</feature>
<evidence type="ECO:0000256" key="4">
    <source>
        <dbReference type="ARBA" id="ARBA00022603"/>
    </source>
</evidence>
<keyword evidence="4" id="KW-0489">Methyltransferase</keyword>
<accession>A0A817RED0</accession>
<evidence type="ECO:0000256" key="3">
    <source>
        <dbReference type="ARBA" id="ARBA00021330"/>
    </source>
</evidence>
<keyword evidence="9" id="KW-0694">RNA-binding</keyword>
<dbReference type="SUPFAM" id="SSF46689">
    <property type="entry name" value="Homeodomain-like"/>
    <property type="match status" value="1"/>
</dbReference>
<evidence type="ECO:0000313" key="14">
    <source>
        <dbReference type="EMBL" id="CAF3251571.1"/>
    </source>
</evidence>
<dbReference type="EMBL" id="CAJNXB010002442">
    <property type="protein sequence ID" value="CAF3251571.1"/>
    <property type="molecule type" value="Genomic_DNA"/>
</dbReference>
<proteinExistence type="inferred from homology"/>
<name>A0A817RED0_9BILA</name>
<dbReference type="GO" id="GO:0034587">
    <property type="term" value="P:piRNA processing"/>
    <property type="evidence" value="ECO:0007669"/>
    <property type="project" value="TreeGrafter"/>
</dbReference>
<keyword evidence="5" id="KW-0808">Transferase</keyword>
<sequence>MASTSGKRCTLSIEQKLKILEALKSKKADDVAKHFNIGYSTVKKIRQNEEVGIVDKPMPGVSHKDVLMHLSMVRKYLEENFTDYNSYYDVEDMIEKNALINRTQHMTSSAVATSTSNSDETIHPSTHHIPDNEGGIHFTPPLYRQRYLFTLDLIQHDSSLHSLLDIGCGTCQLLTIGKYRNPHIQLIAAIDIIRYQLEEGCFRLKPLPVEYMIFRRETPLHMYVLYGDATKICNCFSQFDVVTLIEVIEHLYLNDLENLVKHVFGYICPRRVIVTTPNADFNVLFPQMICGQFRHADHKFEFTRDEFKNWSQKIVHTYDYRVEFNGVGEAPLNEQHRNIGTCTQIAIFYRKHNHMKTHLTSSEFYQRLSYCNHHELIGFIDYPFGVQQTIELQEQIRYILNMYRLMAEEKARHGDDNHDTYPLTVNCQAIINHPRLLQYNLTVEDLKHIIEIIGYKMLHNNLIILAEDPITSCTHEDYRTNDHDHRSTNNQTEIVKPNYQHKQNEESWD</sequence>
<evidence type="ECO:0000256" key="1">
    <source>
        <dbReference type="ARBA" id="ARBA00001946"/>
    </source>
</evidence>
<reference evidence="14" key="1">
    <citation type="submission" date="2021-02" db="EMBL/GenBank/DDBJ databases">
        <authorList>
            <person name="Nowell W R."/>
        </authorList>
    </citation>
    <scope>NUCLEOTIDE SEQUENCE</scope>
</reference>
<dbReference type="InterPro" id="IPR029063">
    <property type="entry name" value="SAM-dependent_MTases_sf"/>
</dbReference>
<feature type="region of interest" description="Disordered" evidence="13">
    <location>
        <begin position="114"/>
        <end position="134"/>
    </location>
</feature>
<dbReference type="PANTHER" id="PTHR21404">
    <property type="entry name" value="HEN1"/>
    <property type="match status" value="1"/>
</dbReference>
<dbReference type="InterPro" id="IPR026610">
    <property type="entry name" value="Hen1"/>
</dbReference>
<dbReference type="GO" id="GO:0005634">
    <property type="term" value="C:nucleus"/>
    <property type="evidence" value="ECO:0007669"/>
    <property type="project" value="TreeGrafter"/>
</dbReference>
<dbReference type="Gene3D" id="3.40.50.150">
    <property type="entry name" value="Vaccinia Virus protein VP39"/>
    <property type="match status" value="1"/>
</dbReference>
<dbReference type="EC" id="2.1.1.386" evidence="11"/>
<evidence type="ECO:0000256" key="10">
    <source>
        <dbReference type="ARBA" id="ARBA00023158"/>
    </source>
</evidence>